<proteinExistence type="predicted"/>
<dbReference type="Gene3D" id="3.40.50.300">
    <property type="entry name" value="P-loop containing nucleotide triphosphate hydrolases"/>
    <property type="match status" value="1"/>
</dbReference>
<sequence length="129" mass="14125">MSQSTFASLPRPYAKALRTEFFTENNVTTQQSSPGIIAVASGKGGVGKTWFSLTLAHALLRENREHRILVVDGDFGLGNVDIQLGLNHKFDIKRWSPFFGQGDKLSSGLNEDGFYGQGYAETVCGRVQV</sequence>
<comment type="caution">
    <text evidence="4">The sequence shown here is derived from an EMBL/GenBank/DDBJ whole genome shotgun (WGS) entry which is preliminary data.</text>
</comment>
<gene>
    <name evidence="4" type="ORF">GOB84_15035</name>
</gene>
<keyword evidence="1" id="KW-0547">Nucleotide-binding</keyword>
<dbReference type="RefSeq" id="WP_173578308.1">
    <property type="nucleotide sequence ID" value="NZ_WOSW01000040.1"/>
</dbReference>
<organism evidence="4 5">
    <name type="scientific">Acetobacter fallax</name>
    <dbReference type="NCBI Taxonomy" id="1737473"/>
    <lineage>
        <taxon>Bacteria</taxon>
        <taxon>Pseudomonadati</taxon>
        <taxon>Pseudomonadota</taxon>
        <taxon>Alphaproteobacteria</taxon>
        <taxon>Acetobacterales</taxon>
        <taxon>Acetobacteraceae</taxon>
        <taxon>Acetobacter</taxon>
    </lineage>
</organism>
<dbReference type="InterPro" id="IPR002586">
    <property type="entry name" value="CobQ/CobB/MinD/ParA_Nub-bd_dom"/>
</dbReference>
<evidence type="ECO:0000256" key="1">
    <source>
        <dbReference type="ARBA" id="ARBA00022741"/>
    </source>
</evidence>
<dbReference type="Pfam" id="PF01656">
    <property type="entry name" value="CbiA"/>
    <property type="match status" value="1"/>
</dbReference>
<keyword evidence="5" id="KW-1185">Reference proteome</keyword>
<evidence type="ECO:0000313" key="4">
    <source>
        <dbReference type="EMBL" id="NHO33842.1"/>
    </source>
</evidence>
<dbReference type="PANTHER" id="PTHR43384:SF6">
    <property type="entry name" value="SEPTUM SITE-DETERMINING PROTEIN MIND HOMOLOG, CHLOROPLASTIC"/>
    <property type="match status" value="1"/>
</dbReference>
<accession>A0ABX0KIW7</accession>
<dbReference type="InterPro" id="IPR050625">
    <property type="entry name" value="ParA/MinD_ATPase"/>
</dbReference>
<name>A0ABX0KIW7_9PROT</name>
<evidence type="ECO:0000256" key="2">
    <source>
        <dbReference type="ARBA" id="ARBA00022840"/>
    </source>
</evidence>
<reference evidence="4 5" key="1">
    <citation type="journal article" date="2020" name="Int. J. Syst. Evol. Microbiol.">
        <title>Novel acetic acid bacteria from cider fermentations: Acetobacter conturbans sp. nov. and Acetobacter fallax sp. nov.</title>
        <authorList>
            <person name="Sombolestani A.S."/>
            <person name="Cleenwerck I."/>
            <person name="Cnockaert M."/>
            <person name="Borremans W."/>
            <person name="Wieme A.D."/>
            <person name="De Vuyst L."/>
            <person name="Vandamme P."/>
        </authorList>
    </citation>
    <scope>NUCLEOTIDE SEQUENCE [LARGE SCALE GENOMIC DNA]</scope>
    <source>
        <strain evidence="4 5">LMG 1637</strain>
    </source>
</reference>
<feature type="domain" description="CobQ/CobB/MinD/ParA nucleotide binding" evidence="3">
    <location>
        <begin position="37"/>
        <end position="79"/>
    </location>
</feature>
<dbReference type="SUPFAM" id="SSF52540">
    <property type="entry name" value="P-loop containing nucleoside triphosphate hydrolases"/>
    <property type="match status" value="1"/>
</dbReference>
<dbReference type="PANTHER" id="PTHR43384">
    <property type="entry name" value="SEPTUM SITE-DETERMINING PROTEIN MIND HOMOLOG, CHLOROPLASTIC-RELATED"/>
    <property type="match status" value="1"/>
</dbReference>
<keyword evidence="2" id="KW-0067">ATP-binding</keyword>
<dbReference type="Proteomes" id="UP000615326">
    <property type="component" value="Unassembled WGS sequence"/>
</dbReference>
<dbReference type="EMBL" id="WOSW01000040">
    <property type="protein sequence ID" value="NHO33842.1"/>
    <property type="molecule type" value="Genomic_DNA"/>
</dbReference>
<evidence type="ECO:0000313" key="5">
    <source>
        <dbReference type="Proteomes" id="UP000615326"/>
    </source>
</evidence>
<feature type="non-terminal residue" evidence="4">
    <location>
        <position position="129"/>
    </location>
</feature>
<protein>
    <submittedName>
        <fullName evidence="4">P-loop NTPase</fullName>
    </submittedName>
</protein>
<dbReference type="InterPro" id="IPR027417">
    <property type="entry name" value="P-loop_NTPase"/>
</dbReference>
<evidence type="ECO:0000259" key="3">
    <source>
        <dbReference type="Pfam" id="PF01656"/>
    </source>
</evidence>